<evidence type="ECO:0000313" key="2">
    <source>
        <dbReference type="Proteomes" id="UP000550787"/>
    </source>
</evidence>
<accession>A0A7W4NHZ3</accession>
<dbReference type="AlphaFoldDB" id="A0A7W4NHZ3"/>
<gene>
    <name evidence="1" type="ORF">HLH33_17655</name>
</gene>
<dbReference type="RefSeq" id="WP_183116542.1">
    <property type="nucleotide sequence ID" value="NZ_JABEQG010000057.1"/>
</dbReference>
<proteinExistence type="predicted"/>
<reference evidence="1 2" key="1">
    <citation type="submission" date="2020-04" db="EMBL/GenBank/DDBJ databases">
        <title>Description of novel Gluconacetobacter.</title>
        <authorList>
            <person name="Sombolestani A."/>
        </authorList>
    </citation>
    <scope>NUCLEOTIDE SEQUENCE [LARGE SCALE GENOMIC DNA]</scope>
    <source>
        <strain evidence="1 2">LMG 7603</strain>
    </source>
</reference>
<comment type="caution">
    <text evidence="1">The sequence shown here is derived from an EMBL/GenBank/DDBJ whole genome shotgun (WGS) entry which is preliminary data.</text>
</comment>
<evidence type="ECO:0000313" key="1">
    <source>
        <dbReference type="EMBL" id="MBB2158099.1"/>
    </source>
</evidence>
<name>A0A7W4NHZ3_GLUDI</name>
<dbReference type="EMBL" id="JABEQG010000057">
    <property type="protein sequence ID" value="MBB2158099.1"/>
    <property type="molecule type" value="Genomic_DNA"/>
</dbReference>
<protein>
    <submittedName>
        <fullName evidence="1">Uncharacterized protein</fullName>
    </submittedName>
</protein>
<dbReference type="Proteomes" id="UP000550787">
    <property type="component" value="Unassembled WGS sequence"/>
</dbReference>
<sequence>MTTTTTYTVTHKDGEVIARGLSAYDAMTEVMGYDSYRWEVRAEETEGDETRFALYTSSQSAASYGGYKMVPTVIAVWAKNEAEAMPIIADEVIRQCGGWRKSPDVYTDAEYDAIIAQAEEDE</sequence>
<organism evidence="1 2">
    <name type="scientific">Gluconacetobacter diazotrophicus</name>
    <name type="common">Acetobacter diazotrophicus</name>
    <dbReference type="NCBI Taxonomy" id="33996"/>
    <lineage>
        <taxon>Bacteria</taxon>
        <taxon>Pseudomonadati</taxon>
        <taxon>Pseudomonadota</taxon>
        <taxon>Alphaproteobacteria</taxon>
        <taxon>Acetobacterales</taxon>
        <taxon>Acetobacteraceae</taxon>
        <taxon>Gluconacetobacter</taxon>
    </lineage>
</organism>